<feature type="region of interest" description="Disordered" evidence="1">
    <location>
        <begin position="595"/>
        <end position="723"/>
    </location>
</feature>
<feature type="compositionally biased region" description="Polar residues" evidence="1">
    <location>
        <begin position="139"/>
        <end position="159"/>
    </location>
</feature>
<feature type="compositionally biased region" description="Low complexity" evidence="1">
    <location>
        <begin position="638"/>
        <end position="648"/>
    </location>
</feature>
<organism evidence="2 3">
    <name type="scientific">Coccomyxa viridis</name>
    <dbReference type="NCBI Taxonomy" id="1274662"/>
    <lineage>
        <taxon>Eukaryota</taxon>
        <taxon>Viridiplantae</taxon>
        <taxon>Chlorophyta</taxon>
        <taxon>core chlorophytes</taxon>
        <taxon>Trebouxiophyceae</taxon>
        <taxon>Trebouxiophyceae incertae sedis</taxon>
        <taxon>Coccomyxaceae</taxon>
        <taxon>Coccomyxa</taxon>
    </lineage>
</organism>
<dbReference type="PANTHER" id="PTHR36325">
    <property type="entry name" value="MYOSIN-2 HEAVY CHAIN-LIKE PROTEIN"/>
    <property type="match status" value="1"/>
</dbReference>
<proteinExistence type="predicted"/>
<protein>
    <submittedName>
        <fullName evidence="2">G13117 protein</fullName>
    </submittedName>
</protein>
<reference evidence="2 3" key="1">
    <citation type="submission" date="2024-06" db="EMBL/GenBank/DDBJ databases">
        <authorList>
            <person name="Kraege A."/>
            <person name="Thomma B."/>
        </authorList>
    </citation>
    <scope>NUCLEOTIDE SEQUENCE [LARGE SCALE GENOMIC DNA]</scope>
</reference>
<dbReference type="EMBL" id="CAXHTA020000021">
    <property type="protein sequence ID" value="CAL5229737.1"/>
    <property type="molecule type" value="Genomic_DNA"/>
</dbReference>
<feature type="region of interest" description="Disordered" evidence="1">
    <location>
        <begin position="98"/>
        <end position="159"/>
    </location>
</feature>
<dbReference type="PANTHER" id="PTHR36325:SF1">
    <property type="entry name" value="MYOSIN-2 HEAVY CHAIN-LIKE PROTEIN"/>
    <property type="match status" value="1"/>
</dbReference>
<name>A0ABP1GCC3_9CHLO</name>
<feature type="region of interest" description="Disordered" evidence="1">
    <location>
        <begin position="392"/>
        <end position="427"/>
    </location>
</feature>
<feature type="region of interest" description="Disordered" evidence="1">
    <location>
        <begin position="174"/>
        <end position="359"/>
    </location>
</feature>
<feature type="compositionally biased region" description="Pro residues" evidence="1">
    <location>
        <begin position="302"/>
        <end position="321"/>
    </location>
</feature>
<feature type="region of interest" description="Disordered" evidence="1">
    <location>
        <begin position="440"/>
        <end position="526"/>
    </location>
</feature>
<feature type="compositionally biased region" description="Polar residues" evidence="1">
    <location>
        <begin position="683"/>
        <end position="698"/>
    </location>
</feature>
<accession>A0ABP1GCC3</accession>
<feature type="region of interest" description="Disordered" evidence="1">
    <location>
        <begin position="570"/>
        <end position="589"/>
    </location>
</feature>
<feature type="compositionally biased region" description="Basic and acidic residues" evidence="1">
    <location>
        <begin position="440"/>
        <end position="467"/>
    </location>
</feature>
<evidence type="ECO:0000256" key="1">
    <source>
        <dbReference type="SAM" id="MobiDB-lite"/>
    </source>
</evidence>
<feature type="compositionally biased region" description="Low complexity" evidence="1">
    <location>
        <begin position="1"/>
        <end position="20"/>
    </location>
</feature>
<gene>
    <name evidence="2" type="primary">g13117</name>
    <name evidence="2" type="ORF">VP750_LOCUS11643</name>
</gene>
<feature type="compositionally biased region" description="Basic and acidic residues" evidence="1">
    <location>
        <begin position="706"/>
        <end position="716"/>
    </location>
</feature>
<evidence type="ECO:0000313" key="2">
    <source>
        <dbReference type="EMBL" id="CAL5229737.1"/>
    </source>
</evidence>
<feature type="compositionally biased region" description="Low complexity" evidence="1">
    <location>
        <begin position="283"/>
        <end position="296"/>
    </location>
</feature>
<feature type="compositionally biased region" description="Polar residues" evidence="1">
    <location>
        <begin position="118"/>
        <end position="130"/>
    </location>
</feature>
<evidence type="ECO:0000313" key="3">
    <source>
        <dbReference type="Proteomes" id="UP001497392"/>
    </source>
</evidence>
<sequence>MSTTTAQAARDQDAGTATDATENDSPNCTKVGLKSVMKTASKPLRVPADIDESSPTPVRVLRNGKKIRATPRLPKASRVTLSPEDTKAFGGAHRVPFAQVNPVTPPTQPGTALKKAMSPSSGDQQLSIVTPQDMLSKDAPSTPTPVISSMQQLQLAESTPESLLLCQELLADSSSGTLEAPEGATAAELSPMQPPTPSDIQADGDALESPTAADMPAGSQAAASVSTPQHNAGAAAGNCSAETPTMPFPPFGGRGDALISVSTPEHGPGPQSEEGPSVQTPVPAEGASEAGGPASARVKTPVPGPSPQLPGQPDLITPPPQILGNMETPDLDASHHMQQDTPDEAPEAFMQQETTAEKGETLEVGGSFIPRGKRTPFMERKLRALQAKDWADPDAGKVHKSRLEREKEAAAAARKDSLSSADKAATRRLVRSTIAKAVDTEGRDLGETMVRHKSRLEREKEAAEAQKDSGLPGSVGQAKQRRSPAGSSFAGQGLGDMKTHMSRLEKDRATAAAKKAAGISSPAVESRLPSYMRQTAASVAMQKEGGLGENMKVHKSQLEKDREKALALQAARKKAGHNPLTPYPVKRAGVAKPRLSFGSLGAGPAHRSKLEKAKEAATAAAAAASDAAAPTTRPPKPTASSRAAAAPGAGLGDMKPHKSRLEREKEAWTRQASAEGAAKPSSAAGSTVLQAHNTNIAPVTSARKPVSKEGAGREEGFSEFVPN</sequence>
<keyword evidence="3" id="KW-1185">Reference proteome</keyword>
<dbReference type="Proteomes" id="UP001497392">
    <property type="component" value="Unassembled WGS sequence"/>
</dbReference>
<feature type="compositionally biased region" description="Low complexity" evidence="1">
    <location>
        <begin position="616"/>
        <end position="631"/>
    </location>
</feature>
<feature type="region of interest" description="Disordered" evidence="1">
    <location>
        <begin position="1"/>
        <end position="32"/>
    </location>
</feature>
<comment type="caution">
    <text evidence="2">The sequence shown here is derived from an EMBL/GenBank/DDBJ whole genome shotgun (WGS) entry which is preliminary data.</text>
</comment>
<feature type="compositionally biased region" description="Polar residues" evidence="1">
    <location>
        <begin position="221"/>
        <end position="230"/>
    </location>
</feature>
<feature type="compositionally biased region" description="Basic and acidic residues" evidence="1">
    <location>
        <begin position="654"/>
        <end position="668"/>
    </location>
</feature>
<feature type="compositionally biased region" description="Basic and acidic residues" evidence="1">
    <location>
        <begin position="497"/>
        <end position="509"/>
    </location>
</feature>
<feature type="compositionally biased region" description="Basic and acidic residues" evidence="1">
    <location>
        <begin position="392"/>
        <end position="417"/>
    </location>
</feature>